<organism evidence="7 8">
    <name type="scientific">Candidatus Kinetoplastidibacterium stringomonadis TCC290E</name>
    <dbReference type="NCBI Taxonomy" id="1208920"/>
    <lineage>
        <taxon>Bacteria</taxon>
        <taxon>Pseudomonadati</taxon>
        <taxon>Pseudomonadota</taxon>
        <taxon>Betaproteobacteria</taxon>
        <taxon>Candidatus Kinetoplastidibacterium</taxon>
    </lineage>
</organism>
<keyword evidence="3 6" id="KW-0812">Transmembrane</keyword>
<proteinExistence type="predicted"/>
<evidence type="ECO:0000256" key="4">
    <source>
        <dbReference type="ARBA" id="ARBA00022989"/>
    </source>
</evidence>
<feature type="transmembrane region" description="Helical" evidence="6">
    <location>
        <begin position="65"/>
        <end position="89"/>
    </location>
</feature>
<keyword evidence="4 6" id="KW-1133">Transmembrane helix</keyword>
<reference evidence="7 8" key="1">
    <citation type="journal article" date="2013" name="Genome Biol. Evol.">
        <title>Genome evolution and phylogenomic analysis of candidatus kinetoplastibacterium, the betaproteobacterial endosymbionts of strigomonas and angomonas.</title>
        <authorList>
            <person name="Alves J.M."/>
            <person name="Serrano M.G."/>
            <person name="Maia da Silva F."/>
            <person name="Voegtly L.J."/>
            <person name="Matveyev A.V."/>
            <person name="Teixeira M.M."/>
            <person name="Camargo E.P."/>
            <person name="Buck G.A."/>
        </authorList>
    </citation>
    <scope>NUCLEOTIDE SEQUENCE [LARGE SCALE GENOMIC DNA]</scope>
    <source>
        <strain evidence="7 8">TCC290E</strain>
    </source>
</reference>
<sequence length="119" mass="13976">MSSMIRVIIYQWIMSVVFSVIGLLIGYKTGMSFFLGCSAFLIPNLFFASYLSLISNIINYREQAYFFLVGNFVKLVLSVFLLYFFVFIAPENISWFFYLLGLFFSLKGHLLLLFFQRFM</sequence>
<gene>
    <name evidence="7" type="ORF">CONE_0257</name>
</gene>
<dbReference type="Pfam" id="PF03899">
    <property type="entry name" value="ATP-synt_I"/>
    <property type="match status" value="1"/>
</dbReference>
<protein>
    <submittedName>
        <fullName evidence="7">Uncharacterized protein</fullName>
    </submittedName>
</protein>
<keyword evidence="8" id="KW-1185">Reference proteome</keyword>
<keyword evidence="5 6" id="KW-0472">Membrane</keyword>
<evidence type="ECO:0000256" key="1">
    <source>
        <dbReference type="ARBA" id="ARBA00004651"/>
    </source>
</evidence>
<dbReference type="InterPro" id="IPR005598">
    <property type="entry name" value="ATP_synth_I"/>
</dbReference>
<feature type="transmembrane region" description="Helical" evidence="6">
    <location>
        <begin position="95"/>
        <end position="115"/>
    </location>
</feature>
<dbReference type="EMBL" id="CP003805">
    <property type="protein sequence ID" value="AGF48076.1"/>
    <property type="molecule type" value="Genomic_DNA"/>
</dbReference>
<dbReference type="KEGG" id="kon:CONE_0257"/>
<evidence type="ECO:0000256" key="5">
    <source>
        <dbReference type="ARBA" id="ARBA00023136"/>
    </source>
</evidence>
<dbReference type="STRING" id="1208920.CONE_0257"/>
<accession>M1LVF8</accession>
<name>M1LVF8_9PROT</name>
<dbReference type="Proteomes" id="UP000011541">
    <property type="component" value="Chromosome"/>
</dbReference>
<evidence type="ECO:0000313" key="7">
    <source>
        <dbReference type="EMBL" id="AGF48076.1"/>
    </source>
</evidence>
<feature type="transmembrane region" description="Helical" evidence="6">
    <location>
        <begin position="33"/>
        <end position="53"/>
    </location>
</feature>
<evidence type="ECO:0000256" key="3">
    <source>
        <dbReference type="ARBA" id="ARBA00022692"/>
    </source>
</evidence>
<dbReference type="GO" id="GO:0005886">
    <property type="term" value="C:plasma membrane"/>
    <property type="evidence" value="ECO:0007669"/>
    <property type="project" value="UniProtKB-SubCell"/>
</dbReference>
<dbReference type="HOGENOM" id="CLU_2205233_0_0_4"/>
<dbReference type="eggNOG" id="ENOG502ZQP1">
    <property type="taxonomic scope" value="Bacteria"/>
</dbReference>
<comment type="subcellular location">
    <subcellularLocation>
        <location evidence="1">Cell membrane</location>
        <topology evidence="1">Multi-pass membrane protein</topology>
    </subcellularLocation>
</comment>
<evidence type="ECO:0000313" key="8">
    <source>
        <dbReference type="Proteomes" id="UP000011541"/>
    </source>
</evidence>
<evidence type="ECO:0000256" key="2">
    <source>
        <dbReference type="ARBA" id="ARBA00022475"/>
    </source>
</evidence>
<keyword evidence="2" id="KW-1003">Cell membrane</keyword>
<dbReference type="RefSeq" id="WP_015396764.1">
    <property type="nucleotide sequence ID" value="NC_020299.1"/>
</dbReference>
<dbReference type="AlphaFoldDB" id="M1LVF8"/>
<evidence type="ECO:0000256" key="6">
    <source>
        <dbReference type="SAM" id="Phobius"/>
    </source>
</evidence>
<feature type="transmembrane region" description="Helical" evidence="6">
    <location>
        <begin position="7"/>
        <end position="27"/>
    </location>
</feature>